<sequence>MNPNVKSPSAKKIAIFGATSEIGGEIARRMAPGQHLILAGRRHSALSELARDLEELGAAAVECVDFDAMDTDSMSAVLDQIEATGPIDTALAMFGVLGDQSAAEDGGEEVYRILHTDFTAQAVLLTELSSRMKRRGRGILVAYSSIAGARVRRPNYVYGSAKAGLDGFCQGMQDALVGTGVSLIIVRPGFVIGRMTQGMDPAPMSTTPDVVADATVEAIAHSENHPGAHGDVWIPRRLKLLAQIMQWVPRWLWRRAPR</sequence>
<accession>A0ABQ6VGI4</accession>
<protein>
    <submittedName>
        <fullName evidence="3">SDR family NAD(P)-dependent oxidoreductase</fullName>
    </submittedName>
</protein>
<evidence type="ECO:0000313" key="4">
    <source>
        <dbReference type="Proteomes" id="UP000436181"/>
    </source>
</evidence>
<gene>
    <name evidence="3" type="ORF">F8377_05300</name>
</gene>
<dbReference type="InterPro" id="IPR020904">
    <property type="entry name" value="Sc_DH/Rdtase_CS"/>
</dbReference>
<dbReference type="InterPro" id="IPR036291">
    <property type="entry name" value="NAD(P)-bd_dom_sf"/>
</dbReference>
<dbReference type="RefSeq" id="WP_151844184.1">
    <property type="nucleotide sequence ID" value="NZ_WBZJ01000001.1"/>
</dbReference>
<dbReference type="SUPFAM" id="SSF51735">
    <property type="entry name" value="NAD(P)-binding Rossmann-fold domains"/>
    <property type="match status" value="1"/>
</dbReference>
<evidence type="ECO:0000256" key="2">
    <source>
        <dbReference type="ARBA" id="ARBA00023002"/>
    </source>
</evidence>
<dbReference type="EMBL" id="WBZJ01000001">
    <property type="protein sequence ID" value="KAB3523525.1"/>
    <property type="molecule type" value="Genomic_DNA"/>
</dbReference>
<dbReference type="PRINTS" id="PR00081">
    <property type="entry name" value="GDHRDH"/>
</dbReference>
<proteinExistence type="inferred from homology"/>
<evidence type="ECO:0000256" key="1">
    <source>
        <dbReference type="ARBA" id="ARBA00006484"/>
    </source>
</evidence>
<organism evidence="3 4">
    <name type="scientific">Corynebacterium zhongnanshanii</name>
    <dbReference type="NCBI Taxonomy" id="2768834"/>
    <lineage>
        <taxon>Bacteria</taxon>
        <taxon>Bacillati</taxon>
        <taxon>Actinomycetota</taxon>
        <taxon>Actinomycetes</taxon>
        <taxon>Mycobacteriales</taxon>
        <taxon>Corynebacteriaceae</taxon>
        <taxon>Corynebacterium</taxon>
    </lineage>
</organism>
<name>A0ABQ6VGI4_9CORY</name>
<keyword evidence="2" id="KW-0560">Oxidoreductase</keyword>
<dbReference type="PROSITE" id="PS00061">
    <property type="entry name" value="ADH_SHORT"/>
    <property type="match status" value="1"/>
</dbReference>
<comment type="similarity">
    <text evidence="1">Belongs to the short-chain dehydrogenases/reductases (SDR) family.</text>
</comment>
<dbReference type="Pfam" id="PF00106">
    <property type="entry name" value="adh_short"/>
    <property type="match status" value="1"/>
</dbReference>
<keyword evidence="4" id="KW-1185">Reference proteome</keyword>
<dbReference type="PANTHER" id="PTHR43669">
    <property type="entry name" value="5-KETO-D-GLUCONATE 5-REDUCTASE"/>
    <property type="match status" value="1"/>
</dbReference>
<dbReference type="InterPro" id="IPR002347">
    <property type="entry name" value="SDR_fam"/>
</dbReference>
<comment type="caution">
    <text evidence="3">The sequence shown here is derived from an EMBL/GenBank/DDBJ whole genome shotgun (WGS) entry which is preliminary data.</text>
</comment>
<dbReference type="PANTHER" id="PTHR43669:SF6">
    <property type="entry name" value="DECAPRENYLPHOSPHORYL-2-KETO-BETA-D-ERYTHRO-PENTOSE REDUCTASE"/>
    <property type="match status" value="1"/>
</dbReference>
<evidence type="ECO:0000313" key="3">
    <source>
        <dbReference type="EMBL" id="KAB3523525.1"/>
    </source>
</evidence>
<dbReference type="Proteomes" id="UP000436181">
    <property type="component" value="Unassembled WGS sequence"/>
</dbReference>
<dbReference type="Gene3D" id="3.40.50.720">
    <property type="entry name" value="NAD(P)-binding Rossmann-like Domain"/>
    <property type="match status" value="1"/>
</dbReference>
<reference evidence="3 4" key="1">
    <citation type="submission" date="2019-10" db="EMBL/GenBank/DDBJ databases">
        <title>Corynebacterium sp novel species isolated from the respiratory tract of Marmot.</title>
        <authorList>
            <person name="Zhang G."/>
        </authorList>
    </citation>
    <scope>NUCLEOTIDE SEQUENCE [LARGE SCALE GENOMIC DNA]</scope>
    <source>
        <strain evidence="3 4">336</strain>
    </source>
</reference>